<accession>A0A8J2VTG7</accession>
<dbReference type="InterPro" id="IPR002355">
    <property type="entry name" value="Cu_oxidase_Cu_BS"/>
</dbReference>
<evidence type="ECO:0000259" key="6">
    <source>
        <dbReference type="Pfam" id="PF07731"/>
    </source>
</evidence>
<dbReference type="Proteomes" id="UP000789524">
    <property type="component" value="Unassembled WGS sequence"/>
</dbReference>
<dbReference type="PANTHER" id="PTHR11709">
    <property type="entry name" value="MULTI-COPPER OXIDASE"/>
    <property type="match status" value="1"/>
</dbReference>
<dbReference type="InterPro" id="IPR011706">
    <property type="entry name" value="Cu-oxidase_C"/>
</dbReference>
<reference evidence="8" key="1">
    <citation type="submission" date="2021-09" db="EMBL/GenBank/DDBJ databases">
        <authorList>
            <person name="Martin H S."/>
        </authorList>
    </citation>
    <scope>NUCLEOTIDE SEQUENCE</scope>
</reference>
<dbReference type="GO" id="GO:0005886">
    <property type="term" value="C:plasma membrane"/>
    <property type="evidence" value="ECO:0007669"/>
    <property type="project" value="TreeGrafter"/>
</dbReference>
<dbReference type="InterPro" id="IPR001117">
    <property type="entry name" value="Cu-oxidase_2nd"/>
</dbReference>
<evidence type="ECO:0000313" key="9">
    <source>
        <dbReference type="Proteomes" id="UP000789524"/>
    </source>
</evidence>
<dbReference type="GO" id="GO:0016491">
    <property type="term" value="F:oxidoreductase activity"/>
    <property type="evidence" value="ECO:0007669"/>
    <property type="project" value="UniProtKB-KW"/>
</dbReference>
<organism evidence="8 9">
    <name type="scientific">Danaus chrysippus</name>
    <name type="common">African queen</name>
    <dbReference type="NCBI Taxonomy" id="151541"/>
    <lineage>
        <taxon>Eukaryota</taxon>
        <taxon>Metazoa</taxon>
        <taxon>Ecdysozoa</taxon>
        <taxon>Arthropoda</taxon>
        <taxon>Hexapoda</taxon>
        <taxon>Insecta</taxon>
        <taxon>Pterygota</taxon>
        <taxon>Neoptera</taxon>
        <taxon>Endopterygota</taxon>
        <taxon>Lepidoptera</taxon>
        <taxon>Glossata</taxon>
        <taxon>Ditrysia</taxon>
        <taxon>Papilionoidea</taxon>
        <taxon>Nymphalidae</taxon>
        <taxon>Danainae</taxon>
        <taxon>Danaini</taxon>
        <taxon>Danaina</taxon>
        <taxon>Danaus</taxon>
        <taxon>Anosia</taxon>
    </lineage>
</organism>
<dbReference type="EMBL" id="CAKASE010000061">
    <property type="protein sequence ID" value="CAG9568635.1"/>
    <property type="molecule type" value="Genomic_DNA"/>
</dbReference>
<dbReference type="InterPro" id="IPR011707">
    <property type="entry name" value="Cu-oxidase-like_N"/>
</dbReference>
<evidence type="ECO:0000256" key="3">
    <source>
        <dbReference type="ARBA" id="ARBA00023002"/>
    </source>
</evidence>
<dbReference type="CDD" id="cd13858">
    <property type="entry name" value="CuRO_1_tcLCC2_insect_like"/>
    <property type="match status" value="1"/>
</dbReference>
<comment type="similarity">
    <text evidence="1">Belongs to the multicopper oxidase family.</text>
</comment>
<evidence type="ECO:0000256" key="2">
    <source>
        <dbReference type="ARBA" id="ARBA00022723"/>
    </source>
</evidence>
<evidence type="ECO:0000256" key="1">
    <source>
        <dbReference type="ARBA" id="ARBA00010609"/>
    </source>
</evidence>
<dbReference type="InterPro" id="IPR008972">
    <property type="entry name" value="Cupredoxin"/>
</dbReference>
<dbReference type="InterPro" id="IPR033138">
    <property type="entry name" value="Cu_oxidase_CS"/>
</dbReference>
<comment type="caution">
    <text evidence="8">The sequence shown here is derived from an EMBL/GenBank/DDBJ whole genome shotgun (WGS) entry which is preliminary data.</text>
</comment>
<dbReference type="CDD" id="cd13884">
    <property type="entry name" value="CuRO_2_tcLCC_insect_like"/>
    <property type="match status" value="1"/>
</dbReference>
<keyword evidence="9" id="KW-1185">Reference proteome</keyword>
<dbReference type="Pfam" id="PF07732">
    <property type="entry name" value="Cu-oxidase_3"/>
    <property type="match status" value="1"/>
</dbReference>
<dbReference type="OrthoDB" id="2121828at2759"/>
<dbReference type="GO" id="GO:0005507">
    <property type="term" value="F:copper ion binding"/>
    <property type="evidence" value="ECO:0007669"/>
    <property type="project" value="InterPro"/>
</dbReference>
<keyword evidence="3" id="KW-0560">Oxidoreductase</keyword>
<name>A0A8J2VTG7_9NEOP</name>
<sequence length="848" mass="96730">MYRPKVCDIVCLLALAVSELSQKLFFCKIILFVYIFFVLKSKCLLTFTVTVYAKGLSVADNGMLTVTYPTDLDTTTEQVTTENIINTNQTIVENQNTYIDNITNKNETPNIKVIDNGEIKTPESANKVIQPIVTNLSFNNVKYQANAKQEAKEVKPKLSIADMLQRQRIQKKNDIRAHVQYDEVTGELMGGDHPCHRECREGEDPMICYYHFNLEWYHTMSKACYNCPYNPDDCKLLDCIPADGMSRPLNVINRKMPGPAIEVCQHDRIIVDVENDLMTEGTTVHWHGQHQRGTPYMDGTPYVTQCPIIPESTFRYQFNATHSGTHFWHSHSGMQRADGAAGALIIRKPKSQDPHGALYDYDRSDHVMIVTDWIHELSVGMFTDHHHSTGDNKPPTLLINGIGRFRIFNETVKPIYMQAARFNVEQGYKYRFRVINAEFLNCPIEMSVDGHNITVIASDGYDLEPITATSLVTYAGERYDFVIEANNEIDNYWIRFRGLMDCDERFTKAKQVAVLHYEGAMDLEPTGDPTWEELHNEGLQLNALNKAEEENETISVAEMKSLQGYDDSLKEIADYQFYVAYDFYAKNNSHYHRSPYYGYYQVPNPDNRLYTPQLNHISMKMPSSPLLLSRPSPDKFCNASSIDESCKEDYCECSHVLSVRLNSVVEVIIVDEGVTFDANHPFHLHGHNFRVVGMRRLSNTTTIEEVKAFDEAGLLKRNLKNAPLKDTVTVPDGGYTVIRFKADNPGYWLFHCHIEFHVEVGMALIFKVGEHKDMAPVPHDFPTCGNYLPDNMLEHETTPKPNPSDNQVIQISHWWPIYYVNGTSSAIAVQISIPLLSIIWILKFVTGT</sequence>
<dbReference type="AlphaFoldDB" id="A0A8J2VTG7"/>
<dbReference type="Pfam" id="PF07731">
    <property type="entry name" value="Cu-oxidase_2"/>
    <property type="match status" value="1"/>
</dbReference>
<proteinExistence type="inferred from homology"/>
<dbReference type="Gene3D" id="2.60.40.420">
    <property type="entry name" value="Cupredoxins - blue copper proteins"/>
    <property type="match status" value="3"/>
</dbReference>
<dbReference type="SUPFAM" id="SSF49503">
    <property type="entry name" value="Cupredoxins"/>
    <property type="match status" value="3"/>
</dbReference>
<dbReference type="FunFam" id="2.60.40.420:FF:000045">
    <property type="entry name" value="Laccase 2"/>
    <property type="match status" value="1"/>
</dbReference>
<evidence type="ECO:0000313" key="8">
    <source>
        <dbReference type="EMBL" id="CAG9568635.1"/>
    </source>
</evidence>
<gene>
    <name evidence="8" type="ORF">DCHRY22_LOCUS8495</name>
</gene>
<dbReference type="PROSITE" id="PS00079">
    <property type="entry name" value="MULTICOPPER_OXIDASE1"/>
    <property type="match status" value="1"/>
</dbReference>
<evidence type="ECO:0000256" key="4">
    <source>
        <dbReference type="ARBA" id="ARBA00023008"/>
    </source>
</evidence>
<dbReference type="FunFam" id="2.60.40.420:FF:000031">
    <property type="entry name" value="Laccase-2 isoform A"/>
    <property type="match status" value="1"/>
</dbReference>
<feature type="domain" description="Plastocyanin-like" evidence="7">
    <location>
        <begin position="239"/>
        <end position="350"/>
    </location>
</feature>
<dbReference type="CDD" id="cd13905">
    <property type="entry name" value="CuRO_3_tcLLC2_insect_like"/>
    <property type="match status" value="1"/>
</dbReference>
<dbReference type="GO" id="GO:0006826">
    <property type="term" value="P:iron ion transport"/>
    <property type="evidence" value="ECO:0007669"/>
    <property type="project" value="TreeGrafter"/>
</dbReference>
<feature type="domain" description="Plastocyanin-like" evidence="6">
    <location>
        <begin position="633"/>
        <end position="770"/>
    </location>
</feature>
<dbReference type="PROSITE" id="PS00080">
    <property type="entry name" value="MULTICOPPER_OXIDASE2"/>
    <property type="match status" value="1"/>
</dbReference>
<keyword evidence="2" id="KW-0479">Metal-binding</keyword>
<dbReference type="Pfam" id="PF00394">
    <property type="entry name" value="Cu-oxidase"/>
    <property type="match status" value="1"/>
</dbReference>
<keyword evidence="4" id="KW-0186">Copper</keyword>
<dbReference type="InterPro" id="IPR045087">
    <property type="entry name" value="Cu-oxidase_fam"/>
</dbReference>
<feature type="domain" description="Plastocyanin-like" evidence="5">
    <location>
        <begin position="365"/>
        <end position="520"/>
    </location>
</feature>
<dbReference type="PANTHER" id="PTHR11709:SF394">
    <property type="entry name" value="FI03373P-RELATED"/>
    <property type="match status" value="1"/>
</dbReference>
<protein>
    <submittedName>
        <fullName evidence="8">(African queen) hypothetical protein</fullName>
    </submittedName>
</protein>
<evidence type="ECO:0000259" key="7">
    <source>
        <dbReference type="Pfam" id="PF07732"/>
    </source>
</evidence>
<evidence type="ECO:0000259" key="5">
    <source>
        <dbReference type="Pfam" id="PF00394"/>
    </source>
</evidence>